<name>A0A6J8B486_MYTCO</name>
<proteinExistence type="predicted"/>
<evidence type="ECO:0000256" key="1">
    <source>
        <dbReference type="PROSITE-ProRule" id="PRU00042"/>
    </source>
</evidence>
<sequence>MNVQADMDLDVVLNDCVSKYPSGGQKLKKEIKKLKQNLGVEGFKCDICHKIIQHRSNFNRHVKAHETAFKCFLCDRKFNRRDSLQRHERGHLVGYKPPDNTFTCQQCGMGFNTYTSLFDHSQTTHPVQVGGGNVNTINHKTSMNSALEDSVNVLTIFPSNQDKYDLLTFFYNIRSEINRNLLKRTDKVKHIKWYLNVHVEFMRETLDGENSTSQPYFASSTYILLSRNDLSDKNLNEAFQKQFKSFDEYIARGSGWSLKHVIHMEVHTIQYRPLLSRTKQSGRAYKFCWYCLRGCTSQRVLDKHIKYCSQHDAQHVEFPTRGDGDIVEFDDFSKQMRVPFVIYCDFEAFAIPCSQNPTTSHTTTTANFDACGYGYHLVCVDERYSKPPVIYRGENACKHLIERLLEEEKYIREVLDKIEPLNMTQANEEVFRQSTHCFICNDPFTETSEKEYCHVFKHIVILCPTIQWNKAYKNREWIGDVRKPKTKNLIIVNPIVEVREANGSLYEEEKLQELLRMFFKKYAGHPTLYIIDDCSATKELTKKKDMLSELAFSGRHAEQSVWVISQRYNSVLKDLREQTKWLCMFYTKDRDSFDNCLRENDVIPTLEERQRIKEELKKKKHRKLILKTDQPTDFWLLD</sequence>
<reference evidence="3 4" key="1">
    <citation type="submission" date="2020-06" db="EMBL/GenBank/DDBJ databases">
        <authorList>
            <person name="Li R."/>
            <person name="Bekaert M."/>
        </authorList>
    </citation>
    <scope>NUCLEOTIDE SEQUENCE [LARGE SCALE GENOMIC DNA]</scope>
    <source>
        <strain evidence="4">wild</strain>
    </source>
</reference>
<evidence type="ECO:0000259" key="2">
    <source>
        <dbReference type="PROSITE" id="PS50157"/>
    </source>
</evidence>
<dbReference type="PANTHER" id="PTHR31511:SF12">
    <property type="entry name" value="RHO TERMINATION FACTOR N-TERMINAL DOMAIN-CONTAINING PROTEIN"/>
    <property type="match status" value="1"/>
</dbReference>
<feature type="domain" description="C2H2-type" evidence="2">
    <location>
        <begin position="69"/>
        <end position="97"/>
    </location>
</feature>
<dbReference type="GO" id="GO:0008270">
    <property type="term" value="F:zinc ion binding"/>
    <property type="evidence" value="ECO:0007669"/>
    <property type="project" value="UniProtKB-KW"/>
</dbReference>
<protein>
    <recommendedName>
        <fullName evidence="2">C2H2-type domain-containing protein</fullName>
    </recommendedName>
</protein>
<dbReference type="PANTHER" id="PTHR31511">
    <property type="entry name" value="PROTEIN CBG23764"/>
    <property type="match status" value="1"/>
</dbReference>
<organism evidence="3 4">
    <name type="scientific">Mytilus coruscus</name>
    <name type="common">Sea mussel</name>
    <dbReference type="NCBI Taxonomy" id="42192"/>
    <lineage>
        <taxon>Eukaryota</taxon>
        <taxon>Metazoa</taxon>
        <taxon>Spiralia</taxon>
        <taxon>Lophotrochozoa</taxon>
        <taxon>Mollusca</taxon>
        <taxon>Bivalvia</taxon>
        <taxon>Autobranchia</taxon>
        <taxon>Pteriomorphia</taxon>
        <taxon>Mytilida</taxon>
        <taxon>Mytiloidea</taxon>
        <taxon>Mytilidae</taxon>
        <taxon>Mytilinae</taxon>
        <taxon>Mytilus</taxon>
    </lineage>
</organism>
<dbReference type="SUPFAM" id="SSF57667">
    <property type="entry name" value="beta-beta-alpha zinc fingers"/>
    <property type="match status" value="1"/>
</dbReference>
<keyword evidence="1" id="KW-0479">Metal-binding</keyword>
<keyword evidence="4" id="KW-1185">Reference proteome</keyword>
<dbReference type="OrthoDB" id="6591996at2759"/>
<dbReference type="Pfam" id="PF00096">
    <property type="entry name" value="zf-C2H2"/>
    <property type="match status" value="1"/>
</dbReference>
<dbReference type="SMART" id="SM00355">
    <property type="entry name" value="ZnF_C2H2"/>
    <property type="match status" value="4"/>
</dbReference>
<feature type="domain" description="C2H2-type" evidence="2">
    <location>
        <begin position="43"/>
        <end position="65"/>
    </location>
</feature>
<evidence type="ECO:0000313" key="4">
    <source>
        <dbReference type="Proteomes" id="UP000507470"/>
    </source>
</evidence>
<gene>
    <name evidence="3" type="ORF">MCOR_14597</name>
</gene>
<evidence type="ECO:0000313" key="3">
    <source>
        <dbReference type="EMBL" id="CAC5378386.1"/>
    </source>
</evidence>
<dbReference type="EMBL" id="CACVKT020002568">
    <property type="protein sequence ID" value="CAC5378386.1"/>
    <property type="molecule type" value="Genomic_DNA"/>
</dbReference>
<dbReference type="InterPro" id="IPR036236">
    <property type="entry name" value="Znf_C2H2_sf"/>
</dbReference>
<feature type="domain" description="C2H2-type" evidence="2">
    <location>
        <begin position="102"/>
        <end position="125"/>
    </location>
</feature>
<dbReference type="PROSITE" id="PS50157">
    <property type="entry name" value="ZINC_FINGER_C2H2_2"/>
    <property type="match status" value="3"/>
</dbReference>
<dbReference type="AlphaFoldDB" id="A0A6J8B486"/>
<dbReference type="PROSITE" id="PS00028">
    <property type="entry name" value="ZINC_FINGER_C2H2_1"/>
    <property type="match status" value="2"/>
</dbReference>
<dbReference type="Proteomes" id="UP000507470">
    <property type="component" value="Unassembled WGS sequence"/>
</dbReference>
<accession>A0A6J8B486</accession>
<dbReference type="InterPro" id="IPR013087">
    <property type="entry name" value="Znf_C2H2_type"/>
</dbReference>
<keyword evidence="1" id="KW-0863">Zinc-finger</keyword>
<keyword evidence="1" id="KW-0862">Zinc</keyword>
<dbReference type="Gene3D" id="3.30.160.60">
    <property type="entry name" value="Classic Zinc Finger"/>
    <property type="match status" value="1"/>
</dbReference>